<evidence type="ECO:0000313" key="3">
    <source>
        <dbReference type="Proteomes" id="UP000188388"/>
    </source>
</evidence>
<proteinExistence type="predicted"/>
<reference evidence="3" key="1">
    <citation type="submission" date="2017-01" db="EMBL/GenBank/DDBJ databases">
        <authorList>
            <person name="Brunel B."/>
        </authorList>
    </citation>
    <scope>NUCLEOTIDE SEQUENCE [LARGE SCALE GENOMIC DNA]</scope>
</reference>
<dbReference type="AlphaFoldDB" id="A0A1R3VFI8"/>
<gene>
    <name evidence="2" type="ORF">BQ8794_550021</name>
</gene>
<protein>
    <submittedName>
        <fullName evidence="2">Uncharacterized protein</fullName>
    </submittedName>
</protein>
<dbReference type="PROSITE" id="PS51318">
    <property type="entry name" value="TAT"/>
    <property type="match status" value="1"/>
</dbReference>
<dbReference type="RefSeq" id="WP_077381741.1">
    <property type="nucleotide sequence ID" value="NZ_FTPD01000051.1"/>
</dbReference>
<sequence length="162" mass="17376">MPNTTVRAAAKGMPDINRRRLLLGLAATSTAAAAAAALAAASTIIDATAAPSVVDAIPVTRTKTSLDAMLLELKGAKPKGVQVDPEPEPEADRVWRARYWGNLSVSDDELERRYGAPTWAVLCYPTHAEWIEDDARLTRLAQDGRLASPTARQDAREPHPGP</sequence>
<name>A0A1R3VFI8_9HYPH</name>
<dbReference type="InterPro" id="IPR006311">
    <property type="entry name" value="TAT_signal"/>
</dbReference>
<accession>A0A1R3VFI8</accession>
<dbReference type="EMBL" id="FTPD01000051">
    <property type="protein sequence ID" value="SIT58678.1"/>
    <property type="molecule type" value="Genomic_DNA"/>
</dbReference>
<organism evidence="2 3">
    <name type="scientific">Mesorhizobium prunaredense</name>
    <dbReference type="NCBI Taxonomy" id="1631249"/>
    <lineage>
        <taxon>Bacteria</taxon>
        <taxon>Pseudomonadati</taxon>
        <taxon>Pseudomonadota</taxon>
        <taxon>Alphaproteobacteria</taxon>
        <taxon>Hyphomicrobiales</taxon>
        <taxon>Phyllobacteriaceae</taxon>
        <taxon>Mesorhizobium</taxon>
    </lineage>
</organism>
<dbReference type="STRING" id="1631249.BQ8794_550021"/>
<evidence type="ECO:0000313" key="2">
    <source>
        <dbReference type="EMBL" id="SIT58678.1"/>
    </source>
</evidence>
<dbReference type="Proteomes" id="UP000188388">
    <property type="component" value="Unassembled WGS sequence"/>
</dbReference>
<evidence type="ECO:0000256" key="1">
    <source>
        <dbReference type="SAM" id="MobiDB-lite"/>
    </source>
</evidence>
<feature type="compositionally biased region" description="Basic and acidic residues" evidence="1">
    <location>
        <begin position="153"/>
        <end position="162"/>
    </location>
</feature>
<feature type="region of interest" description="Disordered" evidence="1">
    <location>
        <begin position="141"/>
        <end position="162"/>
    </location>
</feature>
<keyword evidence="3" id="KW-1185">Reference proteome</keyword>